<dbReference type="EMBL" id="CM047586">
    <property type="protein sequence ID" value="KAI9909078.1"/>
    <property type="molecule type" value="Genomic_DNA"/>
</dbReference>
<sequence>MSTRVDPGAAIQIPGITAKDEEDLLPFAIPHGVDIVSGSFVRSEANVRAIRQCLGEAGRHFCSMTKKKLCNLTPSGSMSPTPRSMALMPSCCMVTRPKACTRKKEWPPWHGFVSKRGKHSTTRNSSPPSSSRELVRICGQLGRRNFARDERSTDHFYHGYWHEHKIAGQYRPKANILAVTSSTLSSRQRMGVSMW</sequence>
<organism evidence="1 2">
    <name type="scientific">Peronosclerospora sorghi</name>
    <dbReference type="NCBI Taxonomy" id="230839"/>
    <lineage>
        <taxon>Eukaryota</taxon>
        <taxon>Sar</taxon>
        <taxon>Stramenopiles</taxon>
        <taxon>Oomycota</taxon>
        <taxon>Peronosporomycetes</taxon>
        <taxon>Peronosporales</taxon>
        <taxon>Peronosporaceae</taxon>
        <taxon>Peronosclerospora</taxon>
    </lineage>
</organism>
<evidence type="ECO:0000313" key="2">
    <source>
        <dbReference type="Proteomes" id="UP001163321"/>
    </source>
</evidence>
<evidence type="ECO:0000313" key="1">
    <source>
        <dbReference type="EMBL" id="KAI9909078.1"/>
    </source>
</evidence>
<accession>A0ACC0VTL1</accession>
<proteinExistence type="predicted"/>
<gene>
    <name evidence="1" type="ORF">PsorP6_014818</name>
</gene>
<keyword evidence="2" id="KW-1185">Reference proteome</keyword>
<protein>
    <submittedName>
        <fullName evidence="1">Uncharacterized protein</fullName>
    </submittedName>
</protein>
<comment type="caution">
    <text evidence="1">The sequence shown here is derived from an EMBL/GenBank/DDBJ whole genome shotgun (WGS) entry which is preliminary data.</text>
</comment>
<name>A0ACC0VTL1_9STRA</name>
<reference evidence="1 2" key="1">
    <citation type="journal article" date="2022" name="bioRxiv">
        <title>The genome of the oomycete Peronosclerospora sorghi, a cosmopolitan pathogen of maize and sorghum, is inflated with dispersed pseudogenes.</title>
        <authorList>
            <person name="Fletcher K."/>
            <person name="Martin F."/>
            <person name="Isakeit T."/>
            <person name="Cavanaugh K."/>
            <person name="Magill C."/>
            <person name="Michelmore R."/>
        </authorList>
    </citation>
    <scope>NUCLEOTIDE SEQUENCE [LARGE SCALE GENOMIC DNA]</scope>
    <source>
        <strain evidence="1">P6</strain>
    </source>
</reference>
<dbReference type="Proteomes" id="UP001163321">
    <property type="component" value="Chromosome 7"/>
</dbReference>